<dbReference type="GO" id="GO:0019752">
    <property type="term" value="P:carboxylic acid metabolic process"/>
    <property type="evidence" value="ECO:0007669"/>
    <property type="project" value="InterPro"/>
</dbReference>
<feature type="domain" description="Pyruvate carboxyltransferase" evidence="3">
    <location>
        <begin position="28"/>
        <end position="275"/>
    </location>
</feature>
<organism evidence="4">
    <name type="scientific">uncultured Thermomicrobiales bacterium</name>
    <dbReference type="NCBI Taxonomy" id="1645740"/>
    <lineage>
        <taxon>Bacteria</taxon>
        <taxon>Pseudomonadati</taxon>
        <taxon>Thermomicrobiota</taxon>
        <taxon>Thermomicrobia</taxon>
        <taxon>Thermomicrobiales</taxon>
        <taxon>environmental samples</taxon>
    </lineage>
</organism>
<gene>
    <name evidence="4" type="ORF">AVDCRST_MAG18-4285</name>
</gene>
<dbReference type="GO" id="GO:0003852">
    <property type="term" value="F:2-isopropylmalate synthase activity"/>
    <property type="evidence" value="ECO:0007669"/>
    <property type="project" value="UniProtKB-EC"/>
</dbReference>
<evidence type="ECO:0000313" key="4">
    <source>
        <dbReference type="EMBL" id="CAA9588086.1"/>
    </source>
</evidence>
<keyword evidence="4" id="KW-0012">Acyltransferase</keyword>
<dbReference type="InterPro" id="IPR002034">
    <property type="entry name" value="AIPM/Hcit_synth_CS"/>
</dbReference>
<accession>A0A6J4VSU1</accession>
<dbReference type="InterPro" id="IPR013785">
    <property type="entry name" value="Aldolase_TIM"/>
</dbReference>
<dbReference type="SUPFAM" id="SSF51569">
    <property type="entry name" value="Aldolase"/>
    <property type="match status" value="1"/>
</dbReference>
<dbReference type="AlphaFoldDB" id="A0A6J4VSU1"/>
<evidence type="ECO:0000256" key="1">
    <source>
        <dbReference type="ARBA" id="ARBA00006154"/>
    </source>
</evidence>
<dbReference type="Pfam" id="PF00682">
    <property type="entry name" value="HMGL-like"/>
    <property type="match status" value="1"/>
</dbReference>
<name>A0A6J4VSU1_9BACT</name>
<reference evidence="4" key="1">
    <citation type="submission" date="2020-02" db="EMBL/GenBank/DDBJ databases">
        <authorList>
            <person name="Meier V. D."/>
        </authorList>
    </citation>
    <scope>NUCLEOTIDE SEQUENCE</scope>
    <source>
        <strain evidence="4">AVDCRST_MAG18</strain>
    </source>
</reference>
<evidence type="ECO:0000259" key="3">
    <source>
        <dbReference type="PROSITE" id="PS50991"/>
    </source>
</evidence>
<dbReference type="EMBL" id="CADCWN010000342">
    <property type="protein sequence ID" value="CAA9588086.1"/>
    <property type="molecule type" value="Genomic_DNA"/>
</dbReference>
<sequence>MDTPWEGPHWSVSPHNFAEGVAVPPHPVQLHDVTLRDGEECADLAYSVDAKVRIAEALARLGVRRTELFLTVPGWEAAARAIIARRLPLDLYVTWDPAKTPRLLDLGVRHAMVWYRASDVYQRHVLQRERADLLDEVLQAVRTVKAAGGYANLFMPESTRMTLPQLRETITAAEQAGADAFTLVDSLAICRPAALAYLVREVVALTARPVEVHCHNDYGLATACVLAAYEAGASALNCSINAVGYRAGNAALDEVAVALEALYGVSTGLRLELLPWISRLVADLTGIPQGYFKAVTGGGAMRVEQWGASARLAAAGERRAAFAFEPEWVGRNPDVVVGKWSDTGAVAKKLADFGLTATAAQLGELLRRAQERGIAAGRPLTDPEFLTLARAVGTVAGD</sequence>
<dbReference type="PANTHER" id="PTHR42880">
    <property type="entry name" value="HOMOCITRATE SYNTHASE"/>
    <property type="match status" value="1"/>
</dbReference>
<evidence type="ECO:0000256" key="2">
    <source>
        <dbReference type="ARBA" id="ARBA00022679"/>
    </source>
</evidence>
<comment type="similarity">
    <text evidence="1">Belongs to the alpha-IPM synthase/homocitrate synthase family.</text>
</comment>
<proteinExistence type="inferred from homology"/>
<dbReference type="PANTHER" id="PTHR42880:SF1">
    <property type="entry name" value="ISOPROPYLMALATE_HOMOCITRATE_CITRAMALATE SYNTHASE FAMILY PROTEIN"/>
    <property type="match status" value="1"/>
</dbReference>
<dbReference type="EC" id="2.3.3.13" evidence="4"/>
<keyword evidence="2 4" id="KW-0808">Transferase</keyword>
<dbReference type="PROSITE" id="PS00816">
    <property type="entry name" value="AIPM_HOMOCIT_SYNTH_2"/>
    <property type="match status" value="1"/>
</dbReference>
<protein>
    <submittedName>
        <fullName evidence="4">2-isopropylmalate synthase</fullName>
        <ecNumber evidence="4">2.3.3.13</ecNumber>
    </submittedName>
</protein>
<dbReference type="InterPro" id="IPR000891">
    <property type="entry name" value="PYR_CT"/>
</dbReference>
<dbReference type="Gene3D" id="3.20.20.70">
    <property type="entry name" value="Aldolase class I"/>
    <property type="match status" value="1"/>
</dbReference>
<dbReference type="PROSITE" id="PS50991">
    <property type="entry name" value="PYR_CT"/>
    <property type="match status" value="1"/>
</dbReference>